<dbReference type="InterPro" id="IPR052700">
    <property type="entry name" value="Carb_kinase_PfkB-like"/>
</dbReference>
<dbReference type="EMBL" id="UINC01035180">
    <property type="protein sequence ID" value="SVB27181.1"/>
    <property type="molecule type" value="Genomic_DNA"/>
</dbReference>
<dbReference type="Pfam" id="PF00294">
    <property type="entry name" value="PfkB"/>
    <property type="match status" value="1"/>
</dbReference>
<dbReference type="PANTHER" id="PTHR43320:SF2">
    <property type="entry name" value="2-DEHYDRO-3-DEOXYGLUCONOKINASE_2-DEHYDRO-3-DEOXYGALACTONOKINASE"/>
    <property type="match status" value="1"/>
</dbReference>
<accession>A0A382CNF8</accession>
<dbReference type="InterPro" id="IPR011611">
    <property type="entry name" value="PfkB_dom"/>
</dbReference>
<evidence type="ECO:0000259" key="4">
    <source>
        <dbReference type="Pfam" id="PF00294"/>
    </source>
</evidence>
<evidence type="ECO:0000313" key="5">
    <source>
        <dbReference type="EMBL" id="SVB27181.1"/>
    </source>
</evidence>
<protein>
    <recommendedName>
        <fullName evidence="4">Carbohydrate kinase PfkB domain-containing protein</fullName>
    </recommendedName>
</protein>
<keyword evidence="2" id="KW-0808">Transferase</keyword>
<keyword evidence="3" id="KW-0418">Kinase</keyword>
<dbReference type="Gene3D" id="3.40.1190.20">
    <property type="match status" value="1"/>
</dbReference>
<comment type="similarity">
    <text evidence="1">Belongs to the carbohydrate kinase PfkB family.</text>
</comment>
<dbReference type="CDD" id="cd01166">
    <property type="entry name" value="KdgK"/>
    <property type="match status" value="1"/>
</dbReference>
<feature type="non-terminal residue" evidence="5">
    <location>
        <position position="205"/>
    </location>
</feature>
<feature type="non-terminal residue" evidence="5">
    <location>
        <position position="1"/>
    </location>
</feature>
<organism evidence="5">
    <name type="scientific">marine metagenome</name>
    <dbReference type="NCBI Taxonomy" id="408172"/>
    <lineage>
        <taxon>unclassified sequences</taxon>
        <taxon>metagenomes</taxon>
        <taxon>ecological metagenomes</taxon>
    </lineage>
</organism>
<evidence type="ECO:0000256" key="1">
    <source>
        <dbReference type="ARBA" id="ARBA00010688"/>
    </source>
</evidence>
<reference evidence="5" key="1">
    <citation type="submission" date="2018-05" db="EMBL/GenBank/DDBJ databases">
        <authorList>
            <person name="Lanie J.A."/>
            <person name="Ng W.-L."/>
            <person name="Kazmierczak K.M."/>
            <person name="Andrzejewski T.M."/>
            <person name="Davidsen T.M."/>
            <person name="Wayne K.J."/>
            <person name="Tettelin H."/>
            <person name="Glass J.I."/>
            <person name="Rusch D."/>
            <person name="Podicherti R."/>
            <person name="Tsui H.-C.T."/>
            <person name="Winkler M.E."/>
        </authorList>
    </citation>
    <scope>NUCLEOTIDE SEQUENCE</scope>
</reference>
<dbReference type="AlphaFoldDB" id="A0A382CNF8"/>
<dbReference type="SUPFAM" id="SSF53613">
    <property type="entry name" value="Ribokinase-like"/>
    <property type="match status" value="1"/>
</dbReference>
<evidence type="ECO:0000256" key="2">
    <source>
        <dbReference type="ARBA" id="ARBA00022679"/>
    </source>
</evidence>
<sequence length="205" mass="22248">VVTLGEAMLRLSVPTGIRLPEMNTLQVSVGGAESNVAVALARMGCSAAWISALPDNELGRHALGHLNRHGVDTRFVVTVPDTRMGLYFVEHGSLPRPTRVIYDREDSAVTHLRSCDIPWGEVESAKVVHITGITPALSEGLRQLAFEFTERARSAGVAVCVDINYRERLWGTEEARSVLQGLCQQATLVILSEEDARDVFGLAGS</sequence>
<feature type="domain" description="Carbohydrate kinase PfkB" evidence="4">
    <location>
        <begin position="1"/>
        <end position="203"/>
    </location>
</feature>
<dbReference type="GO" id="GO:0016301">
    <property type="term" value="F:kinase activity"/>
    <property type="evidence" value="ECO:0007669"/>
    <property type="project" value="UniProtKB-KW"/>
</dbReference>
<gene>
    <name evidence="5" type="ORF">METZ01_LOCUS180035</name>
</gene>
<dbReference type="PANTHER" id="PTHR43320">
    <property type="entry name" value="SUGAR KINASE"/>
    <property type="match status" value="1"/>
</dbReference>
<proteinExistence type="inferred from homology"/>
<dbReference type="InterPro" id="IPR029056">
    <property type="entry name" value="Ribokinase-like"/>
</dbReference>
<evidence type="ECO:0000256" key="3">
    <source>
        <dbReference type="ARBA" id="ARBA00022777"/>
    </source>
</evidence>
<name>A0A382CNF8_9ZZZZ</name>